<reference evidence="4" key="1">
    <citation type="submission" date="2021-01" db="EMBL/GenBank/DDBJ databases">
        <authorList>
            <person name="Corre E."/>
            <person name="Pelletier E."/>
            <person name="Niang G."/>
            <person name="Scheremetjew M."/>
            <person name="Finn R."/>
            <person name="Kale V."/>
            <person name="Holt S."/>
            <person name="Cochrane G."/>
            <person name="Meng A."/>
            <person name="Brown T."/>
            <person name="Cohen L."/>
        </authorList>
    </citation>
    <scope>NUCLEOTIDE SEQUENCE</scope>
    <source>
        <strain evidence="4">CCMP2084</strain>
    </source>
</reference>
<keyword evidence="3" id="KW-0472">Membrane</keyword>
<gene>
    <name evidence="4" type="ORF">ASEP1449_LOCUS15843</name>
</gene>
<feature type="transmembrane region" description="Helical" evidence="3">
    <location>
        <begin position="21"/>
        <end position="41"/>
    </location>
</feature>
<evidence type="ECO:0000313" key="4">
    <source>
        <dbReference type="EMBL" id="CAD9824009.1"/>
    </source>
</evidence>
<dbReference type="AlphaFoldDB" id="A0A7S2XSA0"/>
<feature type="coiled-coil region" evidence="1">
    <location>
        <begin position="104"/>
        <end position="202"/>
    </location>
</feature>
<name>A0A7S2XSA0_9STRA</name>
<sequence>MPSSDDKRVNVVTTPSGGGRHAVFVLGTLILVHAICAVSVVDAASLGVSSSRPLFWKVADPQPQDSTVTSSVLQVRGGGMMGGMMGRNKKMERQWQEMERQDMVRGLNGQVRKMQNELEQLRTKFRSLVKERRMDASNSVRTNMVELMQLRDEIQTLMKTITNLNHTKDQWEHVAEVQKERIDELEALLVEQQETLVDTQLQHQEELDHVRETLLEQSRQELFAAERDAKLYWEEEKEQLITHYEGRLQEERTKSQDAVEAERVRMRRLVKALAEREKQLNNNNNNTNKKKSNKTSEKVKPNKPMKISGTVGDSGKKSNMVDANIVRGSSTN</sequence>
<evidence type="ECO:0000256" key="3">
    <source>
        <dbReference type="SAM" id="Phobius"/>
    </source>
</evidence>
<keyword evidence="3" id="KW-1133">Transmembrane helix</keyword>
<protein>
    <submittedName>
        <fullName evidence="4">Uncharacterized protein</fullName>
    </submittedName>
</protein>
<feature type="region of interest" description="Disordered" evidence="2">
    <location>
        <begin position="277"/>
        <end position="332"/>
    </location>
</feature>
<keyword evidence="3" id="KW-0812">Transmembrane</keyword>
<keyword evidence="1" id="KW-0175">Coiled coil</keyword>
<accession>A0A7S2XSA0</accession>
<organism evidence="4">
    <name type="scientific">Attheya septentrionalis</name>
    <dbReference type="NCBI Taxonomy" id="420275"/>
    <lineage>
        <taxon>Eukaryota</taxon>
        <taxon>Sar</taxon>
        <taxon>Stramenopiles</taxon>
        <taxon>Ochrophyta</taxon>
        <taxon>Bacillariophyta</taxon>
        <taxon>Coscinodiscophyceae</taxon>
        <taxon>Chaetocerotophycidae</taxon>
        <taxon>Chaetocerotales</taxon>
        <taxon>Attheyaceae</taxon>
        <taxon>Attheya</taxon>
    </lineage>
</organism>
<dbReference type="EMBL" id="HBHQ01023439">
    <property type="protein sequence ID" value="CAD9824009.1"/>
    <property type="molecule type" value="Transcribed_RNA"/>
</dbReference>
<proteinExistence type="predicted"/>
<evidence type="ECO:0000256" key="2">
    <source>
        <dbReference type="SAM" id="MobiDB-lite"/>
    </source>
</evidence>
<evidence type="ECO:0000256" key="1">
    <source>
        <dbReference type="SAM" id="Coils"/>
    </source>
</evidence>